<dbReference type="EMBL" id="KZ301990">
    <property type="protein sequence ID" value="PFH51225.1"/>
    <property type="molecule type" value="Genomic_DNA"/>
</dbReference>
<protein>
    <submittedName>
        <fullName evidence="1">Uncharacterized protein</fullName>
    </submittedName>
</protein>
<evidence type="ECO:0000313" key="2">
    <source>
        <dbReference type="Proteomes" id="UP000242287"/>
    </source>
</evidence>
<organism evidence="1 2">
    <name type="scientific">Amanita thiersii Skay4041</name>
    <dbReference type="NCBI Taxonomy" id="703135"/>
    <lineage>
        <taxon>Eukaryota</taxon>
        <taxon>Fungi</taxon>
        <taxon>Dikarya</taxon>
        <taxon>Basidiomycota</taxon>
        <taxon>Agaricomycotina</taxon>
        <taxon>Agaricomycetes</taxon>
        <taxon>Agaricomycetidae</taxon>
        <taxon>Agaricales</taxon>
        <taxon>Pluteineae</taxon>
        <taxon>Amanitaceae</taxon>
        <taxon>Amanita</taxon>
    </lineage>
</organism>
<name>A0A2A9NJR6_9AGAR</name>
<sequence>MSIHWQSSNHVIPPERFCSLLPVQPPAAPWSLPFALLNPFPYSAPLNLLTEC</sequence>
<proteinExistence type="predicted"/>
<gene>
    <name evidence="1" type="ORF">AMATHDRAFT_59509</name>
</gene>
<dbReference type="AlphaFoldDB" id="A0A2A9NJR6"/>
<evidence type="ECO:0000313" key="1">
    <source>
        <dbReference type="EMBL" id="PFH51225.1"/>
    </source>
</evidence>
<dbReference type="Proteomes" id="UP000242287">
    <property type="component" value="Unassembled WGS sequence"/>
</dbReference>
<keyword evidence="2" id="KW-1185">Reference proteome</keyword>
<accession>A0A2A9NJR6</accession>
<reference evidence="1 2" key="1">
    <citation type="submission" date="2014-02" db="EMBL/GenBank/DDBJ databases">
        <title>Transposable element dynamics among asymbiotic and ectomycorrhizal Amanita fungi.</title>
        <authorList>
            <consortium name="DOE Joint Genome Institute"/>
            <person name="Hess J."/>
            <person name="Skrede I."/>
            <person name="Wolfe B."/>
            <person name="LaButti K."/>
            <person name="Ohm R.A."/>
            <person name="Grigoriev I.V."/>
            <person name="Pringle A."/>
        </authorList>
    </citation>
    <scope>NUCLEOTIDE SEQUENCE [LARGE SCALE GENOMIC DNA]</scope>
    <source>
        <strain evidence="1 2">SKay4041</strain>
    </source>
</reference>